<feature type="compositionally biased region" description="Low complexity" evidence="1">
    <location>
        <begin position="88"/>
        <end position="129"/>
    </location>
</feature>
<evidence type="ECO:0000313" key="4">
    <source>
        <dbReference type="EMBL" id="MBH5144512.1"/>
    </source>
</evidence>
<feature type="transmembrane region" description="Helical" evidence="2">
    <location>
        <begin position="148"/>
        <end position="178"/>
    </location>
</feature>
<dbReference type="Pfam" id="PF13828">
    <property type="entry name" value="DUF4190"/>
    <property type="match status" value="1"/>
</dbReference>
<evidence type="ECO:0000256" key="2">
    <source>
        <dbReference type="SAM" id="Phobius"/>
    </source>
</evidence>
<evidence type="ECO:0000259" key="3">
    <source>
        <dbReference type="Pfam" id="PF13828"/>
    </source>
</evidence>
<organism evidence="4 5">
    <name type="scientific">Rhodococcus erythropolis</name>
    <name type="common">Arthrobacter picolinophilus</name>
    <dbReference type="NCBI Taxonomy" id="1833"/>
    <lineage>
        <taxon>Bacteria</taxon>
        <taxon>Bacillati</taxon>
        <taxon>Actinomycetota</taxon>
        <taxon>Actinomycetes</taxon>
        <taxon>Mycobacteriales</taxon>
        <taxon>Nocardiaceae</taxon>
        <taxon>Rhodococcus</taxon>
        <taxon>Rhodococcus erythropolis group</taxon>
    </lineage>
</organism>
<dbReference type="Proteomes" id="UP000627573">
    <property type="component" value="Unassembled WGS sequence"/>
</dbReference>
<accession>A0A8I1D7T2</accession>
<sequence>MTSSGGNNDDSSSDYQAKPGYGEFPSLPPEGYGVSPSETQSSPEVPGYTTPNEQYPGYPPPSYNPTGNTPQPGGIGEPNPYLPPQNFGPPNQYQPNQYQQPGQYGQAQYGQAQYGQPQYGQPPNAYGQPNQFAGGYIPPMRPDGTNGLAIASLVVSLVGGCAWSIGGIVGIILGIVALNQIKQTGQEGRGLAIAGIAIGAVFLAFFLVILGFGIFGSSY</sequence>
<feature type="compositionally biased region" description="Polar residues" evidence="1">
    <location>
        <begin position="36"/>
        <end position="53"/>
    </location>
</feature>
<evidence type="ECO:0000313" key="5">
    <source>
        <dbReference type="Proteomes" id="UP000627573"/>
    </source>
</evidence>
<feature type="region of interest" description="Disordered" evidence="1">
    <location>
        <begin position="1"/>
        <end position="138"/>
    </location>
</feature>
<reference evidence="4 5" key="1">
    <citation type="submission" date="2020-12" db="EMBL/GenBank/DDBJ databases">
        <title>Draft genome sequence of furan degrading bacterial strain FUR100.</title>
        <authorList>
            <person name="Woiski C."/>
        </authorList>
    </citation>
    <scope>NUCLEOTIDE SEQUENCE [LARGE SCALE GENOMIC DNA]</scope>
    <source>
        <strain evidence="4 5">FUR100</strain>
    </source>
</reference>
<protein>
    <submittedName>
        <fullName evidence="4">DUF4190 domain-containing protein</fullName>
    </submittedName>
</protein>
<gene>
    <name evidence="4" type="ORF">I3517_18075</name>
</gene>
<feature type="transmembrane region" description="Helical" evidence="2">
    <location>
        <begin position="190"/>
        <end position="215"/>
    </location>
</feature>
<dbReference type="RefSeq" id="WP_197941366.1">
    <property type="nucleotide sequence ID" value="NZ_JAECSB010000064.1"/>
</dbReference>
<keyword evidence="5" id="KW-1185">Reference proteome</keyword>
<dbReference type="EMBL" id="JAECSB010000064">
    <property type="protein sequence ID" value="MBH5144512.1"/>
    <property type="molecule type" value="Genomic_DNA"/>
</dbReference>
<dbReference type="AlphaFoldDB" id="A0A8I1D7T2"/>
<feature type="compositionally biased region" description="Low complexity" evidence="1">
    <location>
        <begin position="1"/>
        <end position="14"/>
    </location>
</feature>
<keyword evidence="2" id="KW-0812">Transmembrane</keyword>
<keyword evidence="2" id="KW-1133">Transmembrane helix</keyword>
<feature type="domain" description="DUF4190" evidence="3">
    <location>
        <begin position="148"/>
        <end position="208"/>
    </location>
</feature>
<dbReference type="InterPro" id="IPR025241">
    <property type="entry name" value="DUF4190"/>
</dbReference>
<keyword evidence="2" id="KW-0472">Membrane</keyword>
<proteinExistence type="predicted"/>
<evidence type="ECO:0000256" key="1">
    <source>
        <dbReference type="SAM" id="MobiDB-lite"/>
    </source>
</evidence>
<name>A0A8I1D7T2_RHOER</name>
<comment type="caution">
    <text evidence="4">The sequence shown here is derived from an EMBL/GenBank/DDBJ whole genome shotgun (WGS) entry which is preliminary data.</text>
</comment>